<evidence type="ECO:0000313" key="1">
    <source>
        <dbReference type="EMBL" id="KAJ8131214.1"/>
    </source>
</evidence>
<reference evidence="1" key="1">
    <citation type="submission" date="2022-12" db="EMBL/GenBank/DDBJ databases">
        <title>Genome Sequence of Lasiodiplodia mahajangana.</title>
        <authorList>
            <person name="Buettner E."/>
        </authorList>
    </citation>
    <scope>NUCLEOTIDE SEQUENCE</scope>
    <source>
        <strain evidence="1">VT137</strain>
    </source>
</reference>
<name>A0ACC2JV55_9PEZI</name>
<protein>
    <submittedName>
        <fullName evidence="1">Uncharacterized protein</fullName>
    </submittedName>
</protein>
<sequence length="2674" mass="290970">MDKKSDAEPIAIVGMGCRWPGGVDSPRRMWSFLRDGSSGFRPFDSSSTSRCFTASGFHHPDPGRPGTTATEGAFLVDSDPRLFDHTFFGITKREAETLDPSQRKLLEVAYEAFENAAVYAVAESKPANSITVDTACSSSLHAVHLAVTAIRNGECESAIVATSNWISDPSLHMALDKLGALSPTSRCHTFDASADGYARGEGFAAIYLKRLLIALTDSSPIRGVIRGSAVNANGRTGGITRPSADGQEAAIRRAYANAGLPFSDTTYVECHGTGTPAGDPIELAAIGRAFASDRDSIADGTQPLLVGSVKTNMGHAEGASGLAGIMKVVLSLEACEIPPSIGIENLNPNIDFAGAGIEVVRQVTAWPQHRPLRASISSFGLGGSNGHVIIEHASILAPNYKSPRSNYGVRKYGTLNGHLNGTNGDEAAKITCAPGNSDRNHHGTEAWIRAEQPHQPIVKPLNMTGVTNATTRRLVLLPFSAHNESSLEQNINALSQVLHQDSIADVTYTLGTKRSSFPYKSFRIVDTSISNPSLLGINSKLGFRPSLNYHQTGNLAFIFTGQAAQWHGMGMELFEYRVFRAVIEYLDNILRALPTPPSTWSIFDVIKGICDPDLIQSPSVSLTVCTAIQIGLIDLLASWSIRPIAVAGHSSGEIAAAYASGNITAADAIVAAYLRGIAASKNKKKGVMLAVALGPDELRDSGYLHDEATEHGKLQIAAINSPQSITVSGDASAIEALATRLASDGVFHRLLKTGGMAYHSHHMVALGETYEETLSYGFQHIRKLGLVDERHRYPHIPWVSSVTPDKDPLLGIAGGAAYWRANLELPVRFSEAVSKLVELDENPVRAIIEVGPHSTLKGPLEQILKSLGKTQIAYAGSTLKRGEDACVSMLQLAGALYCLNSTIDMVAVNSIDSEEDTYDLVHGRTAVDLPPYQYTYGPINYYECRASKEYRLRKVIRHDLLGSKVPGVAKLRPQWRNVLRVKDLPWLSDHRLLPDIVFPAAGYIAMAIEAVLRIYEETPEPRPKITGYALRNVSIKTALRIPDDEQGIETVLSIELIDAMPTTSWVNFTISSVDAQADTIDSTWTEHCTGSVKIEFGSLSVDTEGIDTSGMDARVIDVQSWYKTFAAIGLGYGPTFRPLANIRADPDKKLASATVALNTTTGTVKGGESRYVIHPTALDAAFQLGLIACYGGRVEAATTAFVPVHISRLYIKDSISGGSQDTAQAIALGEIRGLRGAYINQLQVLGPDGDVVLNIEKLRNISYFGGSDIYHRTKRDLHSAFSAPFTRVVWKPDFRSLNSRSCRVLFPPPRENLDRVMVVEKLNVLASVILADIYGMFTKKNADHTSIPMPSGTTGHFVAWVKRSVEEGNNSKIAKARVVSVEERHEKISELYLETEDIIEARMAKRLHENMADIISERRTGVDVIVHGDGDDNLLSALYQHGLFMTSAYPQLSRVIDGLAHVNPHLRILEVGAGTGGATRVALRTLTGPNHIKRYREYAFTDISPGFLAVGQTAMAEFRDIRYSVLNIEVDPATQGYESIYDVVVASQALHATASISQTLKNCRKLLRPGGKLILIESTVENSEITGLILGTLTGYWDGMDDGRVNSPFMSLGRWDKALREAGFSGAELVLDDYPKPNSMNATLVSTLIENSDEEQKNKALSTASRGIEVQMLHSLKYNPPLLVKLHQELERRGISPQSAQLDRAPSVVSPGAHVVVVLESEEDFLLDIQGRHLATFQHIARTAATLICLTFCGFSNGQNPEGAIIPGLLRTIGTENPAGRFISIDISENPNPAAFDSEDLVRCLADKLLPTPYENKHREEDSRSPTMGDNEYVWRNGCLWVSRIVPDDTLRPYTEPSVRNSQEECTDLLVSRPLDSQGPVRAAFSTPGILSSLYFQAYTELLAPIPSNYIDVKVAAVGINWKDLAISSGRFDANNLSSEYSGIVTTVGADAVDRFSIGDRVYGMGRGHFGNYTRVQAAFAQKLNMQDDLVEVATMPLVYMTAVYAFDYAARLRRGQRVLIQSASGGLGLAAIQLARSKGAEVFAMVGSIEKAQFLVHEMKMPESHVISISSRDKTSALDKKFLSMTPQGRGFDIILSTSRGDVLHASVQALAPLGHLVDVGRTDVQDSKALSMDLFSKGASFSSFDLSLVLDADPTLGSELMQTVHSYYRNGLIGPVRPFSATDVSKLDQVLLRFSKGTHVGKLVVTFQDPQTLVRMLPPPSRHEVRFDPTAHYIIIGGFGGLGRSIIRWMCQRGARKLAILSRRGIERSCSAAKNLISKLTEDGIGIQSFRCDISDESQVVQIIRDISFVFPNAPLKGIIHAAASYLDLSFDKLGVSRWRDSLAAKVQGTKNLHKATLSLRSEQLDFFIMITSLESVYALATQSAYTAANAFQDAFARYRRRLGMPATSISFGFINEIGDLSQDSITVDMFARNRTLTLSEVQFLARLEAAFLNGGMGGSESDGDKWIGQTDDPLSASNILTCLDPASMAAKQRDEEAEVSKPAPSRPVRSVIPRWYSDPRVSLIMRAFEDARRNVDTGKSSDATRGDGDGEDDIGKSSVRRIRREFESAIAAGTMERLRTVEFVTNATTTAVAETLFVDVSTVNPARSVAEHGVDSLIAAELRNWFHQALEANITMQELLDAKTSIAVLAGKIVDAALTKRQNKQEGRISI</sequence>
<organism evidence="1 2">
    <name type="scientific">Lasiodiplodia mahajangana</name>
    <dbReference type="NCBI Taxonomy" id="1108764"/>
    <lineage>
        <taxon>Eukaryota</taxon>
        <taxon>Fungi</taxon>
        <taxon>Dikarya</taxon>
        <taxon>Ascomycota</taxon>
        <taxon>Pezizomycotina</taxon>
        <taxon>Dothideomycetes</taxon>
        <taxon>Dothideomycetes incertae sedis</taxon>
        <taxon>Botryosphaeriales</taxon>
        <taxon>Botryosphaeriaceae</taxon>
        <taxon>Lasiodiplodia</taxon>
    </lineage>
</organism>
<comment type="caution">
    <text evidence="1">The sequence shown here is derived from an EMBL/GenBank/DDBJ whole genome shotgun (WGS) entry which is preliminary data.</text>
</comment>
<accession>A0ACC2JV55</accession>
<proteinExistence type="predicted"/>
<gene>
    <name evidence="1" type="ORF">O1611_g2411</name>
</gene>
<evidence type="ECO:0000313" key="2">
    <source>
        <dbReference type="Proteomes" id="UP001153332"/>
    </source>
</evidence>
<dbReference type="EMBL" id="JAPUUL010000335">
    <property type="protein sequence ID" value="KAJ8131214.1"/>
    <property type="molecule type" value="Genomic_DNA"/>
</dbReference>
<keyword evidence="2" id="KW-1185">Reference proteome</keyword>
<dbReference type="Proteomes" id="UP001153332">
    <property type="component" value="Unassembled WGS sequence"/>
</dbReference>